<dbReference type="Proteomes" id="UP001567538">
    <property type="component" value="Unassembled WGS sequence"/>
</dbReference>
<proteinExistence type="predicted"/>
<comment type="caution">
    <text evidence="1">The sequence shown here is derived from an EMBL/GenBank/DDBJ whole genome shotgun (WGS) entry which is preliminary data.</text>
</comment>
<reference evidence="1 3" key="1">
    <citation type="submission" date="2024-06" db="EMBL/GenBank/DDBJ databases">
        <title>A chromosome level genome sequence of Diviner's sage (Salvia divinorum).</title>
        <authorList>
            <person name="Ford S.A."/>
            <person name="Ro D.-K."/>
            <person name="Ness R.W."/>
            <person name="Phillips M.A."/>
        </authorList>
    </citation>
    <scope>NUCLEOTIDE SEQUENCE [LARGE SCALE GENOMIC DNA]</scope>
    <source>
        <strain evidence="1">SAF-2024a</strain>
        <tissue evidence="1">Leaf</tissue>
    </source>
</reference>
<evidence type="ECO:0000313" key="3">
    <source>
        <dbReference type="Proteomes" id="UP001567538"/>
    </source>
</evidence>
<dbReference type="InterPro" id="IPR004320">
    <property type="entry name" value="BPS1_pln"/>
</dbReference>
<evidence type="ECO:0000313" key="2">
    <source>
        <dbReference type="EMBL" id="KAL1554504.1"/>
    </source>
</evidence>
<dbReference type="EMBL" id="JBEAFC010000006">
    <property type="protein sequence ID" value="KAL1554495.1"/>
    <property type="molecule type" value="Genomic_DNA"/>
</dbReference>
<dbReference type="AlphaFoldDB" id="A0ABD1HEU9"/>
<sequence>MHSKKVSDVENEFNKVESFLQLNQENELVISHIKEMDSDIQVVEEDLESIFRQLIKTRVALLNIINN</sequence>
<protein>
    <submittedName>
        <fullName evidence="1">Uncharacterized protein</fullName>
    </submittedName>
</protein>
<evidence type="ECO:0000313" key="1">
    <source>
        <dbReference type="EMBL" id="KAL1554495.1"/>
    </source>
</evidence>
<keyword evidence="3" id="KW-1185">Reference proteome</keyword>
<name>A0ABD1HEU9_SALDI</name>
<accession>A0ABD1HEU9</accession>
<gene>
    <name evidence="1" type="ORF">AAHA92_15049</name>
    <name evidence="2" type="ORF">AAHA92_15058</name>
</gene>
<dbReference type="EMBL" id="JBEAFC010000006">
    <property type="protein sequence ID" value="KAL1554504.1"/>
    <property type="molecule type" value="Genomic_DNA"/>
</dbReference>
<dbReference type="Pfam" id="PF03087">
    <property type="entry name" value="BPS1"/>
    <property type="match status" value="1"/>
</dbReference>
<organism evidence="1 3">
    <name type="scientific">Salvia divinorum</name>
    <name type="common">Maria pastora</name>
    <name type="synonym">Diviner's sage</name>
    <dbReference type="NCBI Taxonomy" id="28513"/>
    <lineage>
        <taxon>Eukaryota</taxon>
        <taxon>Viridiplantae</taxon>
        <taxon>Streptophyta</taxon>
        <taxon>Embryophyta</taxon>
        <taxon>Tracheophyta</taxon>
        <taxon>Spermatophyta</taxon>
        <taxon>Magnoliopsida</taxon>
        <taxon>eudicotyledons</taxon>
        <taxon>Gunneridae</taxon>
        <taxon>Pentapetalae</taxon>
        <taxon>asterids</taxon>
        <taxon>lamiids</taxon>
        <taxon>Lamiales</taxon>
        <taxon>Lamiaceae</taxon>
        <taxon>Nepetoideae</taxon>
        <taxon>Mentheae</taxon>
        <taxon>Salviinae</taxon>
        <taxon>Salvia</taxon>
        <taxon>Salvia subgen. Calosphace</taxon>
    </lineage>
</organism>